<protein>
    <recommendedName>
        <fullName evidence="3">F-box domain-containing protein</fullName>
    </recommendedName>
</protein>
<proteinExistence type="predicted"/>
<dbReference type="EMBL" id="JARIHO010000001">
    <property type="protein sequence ID" value="KAJ7369138.1"/>
    <property type="molecule type" value="Genomic_DNA"/>
</dbReference>
<accession>A0AAD7AWS4</accession>
<evidence type="ECO:0000313" key="1">
    <source>
        <dbReference type="EMBL" id="KAJ7369138.1"/>
    </source>
</evidence>
<reference evidence="1" key="1">
    <citation type="submission" date="2023-03" db="EMBL/GenBank/DDBJ databases">
        <title>Massive genome expansion in bonnet fungi (Mycena s.s.) driven by repeated elements and novel gene families across ecological guilds.</title>
        <authorList>
            <consortium name="Lawrence Berkeley National Laboratory"/>
            <person name="Harder C.B."/>
            <person name="Miyauchi S."/>
            <person name="Viragh M."/>
            <person name="Kuo A."/>
            <person name="Thoen E."/>
            <person name="Andreopoulos B."/>
            <person name="Lu D."/>
            <person name="Skrede I."/>
            <person name="Drula E."/>
            <person name="Henrissat B."/>
            <person name="Morin E."/>
            <person name="Kohler A."/>
            <person name="Barry K."/>
            <person name="LaButti K."/>
            <person name="Morin E."/>
            <person name="Salamov A."/>
            <person name="Lipzen A."/>
            <person name="Mereny Z."/>
            <person name="Hegedus B."/>
            <person name="Baldrian P."/>
            <person name="Stursova M."/>
            <person name="Weitz H."/>
            <person name="Taylor A."/>
            <person name="Grigoriev I.V."/>
            <person name="Nagy L.G."/>
            <person name="Martin F."/>
            <person name="Kauserud H."/>
        </authorList>
    </citation>
    <scope>NUCLEOTIDE SEQUENCE</scope>
    <source>
        <strain evidence="1">CBHHK002</strain>
    </source>
</reference>
<comment type="caution">
    <text evidence="1">The sequence shown here is derived from an EMBL/GenBank/DDBJ whole genome shotgun (WGS) entry which is preliminary data.</text>
</comment>
<dbReference type="AlphaFoldDB" id="A0AAD7AWS4"/>
<dbReference type="InterPro" id="IPR036047">
    <property type="entry name" value="F-box-like_dom_sf"/>
</dbReference>
<gene>
    <name evidence="1" type="ORF">DFH08DRAFT_39325</name>
</gene>
<keyword evidence="2" id="KW-1185">Reference proteome</keyword>
<dbReference type="CDD" id="cd09917">
    <property type="entry name" value="F-box_SF"/>
    <property type="match status" value="1"/>
</dbReference>
<organism evidence="1 2">
    <name type="scientific">Mycena albidolilacea</name>
    <dbReference type="NCBI Taxonomy" id="1033008"/>
    <lineage>
        <taxon>Eukaryota</taxon>
        <taxon>Fungi</taxon>
        <taxon>Dikarya</taxon>
        <taxon>Basidiomycota</taxon>
        <taxon>Agaricomycotina</taxon>
        <taxon>Agaricomycetes</taxon>
        <taxon>Agaricomycetidae</taxon>
        <taxon>Agaricales</taxon>
        <taxon>Marasmiineae</taxon>
        <taxon>Mycenaceae</taxon>
        <taxon>Mycena</taxon>
    </lineage>
</organism>
<evidence type="ECO:0008006" key="3">
    <source>
        <dbReference type="Google" id="ProtNLM"/>
    </source>
</evidence>
<dbReference type="SUPFAM" id="SSF81383">
    <property type="entry name" value="F-box domain"/>
    <property type="match status" value="1"/>
</dbReference>
<evidence type="ECO:0000313" key="2">
    <source>
        <dbReference type="Proteomes" id="UP001218218"/>
    </source>
</evidence>
<name>A0AAD7AWS4_9AGAR</name>
<dbReference type="Proteomes" id="UP001218218">
    <property type="component" value="Unassembled WGS sequence"/>
</dbReference>
<sequence length="433" mass="49160">MTPTISTKRALTLPNDILDHIFQCAPDFQTLSAAIRVSKAWHHVFQTHPKSIVRLVTQNVVIGPLPDALRVLRYFSDQETNEENGEITAEELQRLQKNAAVVEGLEAAFSLKHRDPLLGTSQLNSAESWRFARAIYRIMLYCAVFRLPDDEDQLHDVEEYQRDKIEAQRIAMLSEYSTQDLFELNGAVVFLRALAYESTGNDQDDDGEELNPDSDMLIATGPAAVLKAHRHGDIDAMLEIIGSTVWNAEPYSLLEEFFRTPLQKIWATRQVTPPPNDETALQDILLDNVTYRSAPCDQCGTVGATKLRHEDNWADLRLNIRALLLGNLSGNFIEMEPLGEAKPERDIPKLISELYALKTEEFKDWNKSDAVCNACFTKFVSAHLHLWLLDYKLKDGWEAPKDCWYGYKCRTQTEVTLHAMTKNHLCAPTKPCN</sequence>